<dbReference type="InterPro" id="IPR051739">
    <property type="entry name" value="Rhomboid_IM_Serine_Proteases"/>
</dbReference>
<dbReference type="AlphaFoldDB" id="A0A7S1XK59"/>
<feature type="transmembrane region" description="Helical" evidence="6">
    <location>
        <begin position="369"/>
        <end position="386"/>
    </location>
</feature>
<dbReference type="GO" id="GO:0016020">
    <property type="term" value="C:membrane"/>
    <property type="evidence" value="ECO:0007669"/>
    <property type="project" value="UniProtKB-SubCell"/>
</dbReference>
<comment type="subcellular location">
    <subcellularLocation>
        <location evidence="1">Membrane</location>
        <topology evidence="1">Multi-pass membrane protein</topology>
    </subcellularLocation>
</comment>
<keyword evidence="5 6" id="KW-0472">Membrane</keyword>
<evidence type="ECO:0000256" key="2">
    <source>
        <dbReference type="ARBA" id="ARBA00009045"/>
    </source>
</evidence>
<reference evidence="8" key="1">
    <citation type="submission" date="2021-01" db="EMBL/GenBank/DDBJ databases">
        <authorList>
            <person name="Corre E."/>
            <person name="Pelletier E."/>
            <person name="Niang G."/>
            <person name="Scheremetjew M."/>
            <person name="Finn R."/>
            <person name="Kale V."/>
            <person name="Holt S."/>
            <person name="Cochrane G."/>
            <person name="Meng A."/>
            <person name="Brown T."/>
            <person name="Cohen L."/>
        </authorList>
    </citation>
    <scope>NUCLEOTIDE SEQUENCE</scope>
    <source>
        <strain evidence="8">CCMP2877</strain>
    </source>
</reference>
<keyword evidence="4 6" id="KW-1133">Transmembrane helix</keyword>
<dbReference type="SUPFAM" id="SSF144091">
    <property type="entry name" value="Rhomboid-like"/>
    <property type="match status" value="1"/>
</dbReference>
<feature type="transmembrane region" description="Helical" evidence="6">
    <location>
        <begin position="398"/>
        <end position="418"/>
    </location>
</feature>
<evidence type="ECO:0000256" key="4">
    <source>
        <dbReference type="ARBA" id="ARBA00022989"/>
    </source>
</evidence>
<dbReference type="EMBL" id="HBGJ01000353">
    <property type="protein sequence ID" value="CAD9241926.1"/>
    <property type="molecule type" value="Transcribed_RNA"/>
</dbReference>
<dbReference type="GO" id="GO:0004252">
    <property type="term" value="F:serine-type endopeptidase activity"/>
    <property type="evidence" value="ECO:0007669"/>
    <property type="project" value="InterPro"/>
</dbReference>
<proteinExistence type="inferred from homology"/>
<sequence length="454" mass="50664">MEITKNALTLSYENDLKYEEGKCDENDAETPYALAMEIEDPEERARVIEAINARRRGCYERHHGDKSHIVSEFAKEHNIDVATAEKIFSMAAHKDDGNDRGVEIQSPDRLKDEMQHFAAKKRWQGAIGAVKDEVRLQSELEEWNYAVMARWVSLYRTEDMEPEHRPYMTVGFVVVQVIFFIVYAVIQGDSVEYASPSVGPESFFMEIVDVGSCTISCQGGENVYAITEYVDQRAEIWRYFTYSICHIGYGHLFGNAVVEIILGVPLDMVHGSLRMAAVGVLSILGGALTISWGDPYLAVVGSSGYGFGLIGVHFGNLILNWKDLHDATTLPPIPNNVLRLGILLVLGLFLNSSWIVSKVNDEDDGTSHAAHLGGFVAGLLFSVPILRELGRHRYQHQLRIGATVLGCAYLLFGVIWTASQWRPTWLIYNSSSWDPERDWCSAGGEVGEIYGATC</sequence>
<feature type="transmembrane region" description="Helical" evidence="6">
    <location>
        <begin position="239"/>
        <end position="261"/>
    </location>
</feature>
<evidence type="ECO:0000256" key="3">
    <source>
        <dbReference type="ARBA" id="ARBA00022692"/>
    </source>
</evidence>
<evidence type="ECO:0000256" key="1">
    <source>
        <dbReference type="ARBA" id="ARBA00004141"/>
    </source>
</evidence>
<dbReference type="Pfam" id="PF01694">
    <property type="entry name" value="Rhomboid"/>
    <property type="match status" value="1"/>
</dbReference>
<organism evidence="8">
    <name type="scientific">Phaeomonas parva</name>
    <dbReference type="NCBI Taxonomy" id="124430"/>
    <lineage>
        <taxon>Eukaryota</taxon>
        <taxon>Sar</taxon>
        <taxon>Stramenopiles</taxon>
        <taxon>Ochrophyta</taxon>
        <taxon>Pinguiophyceae</taxon>
        <taxon>Pinguiochrysidales</taxon>
        <taxon>Pinguiochrysidaceae</taxon>
        <taxon>Phaeomonas</taxon>
    </lineage>
</organism>
<evidence type="ECO:0000256" key="6">
    <source>
        <dbReference type="SAM" id="Phobius"/>
    </source>
</evidence>
<evidence type="ECO:0000313" key="8">
    <source>
        <dbReference type="EMBL" id="CAD9241926.1"/>
    </source>
</evidence>
<dbReference type="InterPro" id="IPR035952">
    <property type="entry name" value="Rhomboid-like_sf"/>
</dbReference>
<name>A0A7S1XK59_9STRA</name>
<protein>
    <recommendedName>
        <fullName evidence="7">Peptidase S54 rhomboid domain-containing protein</fullName>
    </recommendedName>
</protein>
<dbReference type="PANTHER" id="PTHR45840:SF2">
    <property type="entry name" value="PROTEIN RHOMBOID-RELATED"/>
    <property type="match status" value="1"/>
</dbReference>
<gene>
    <name evidence="8" type="ORF">PPAR1163_LOCUS268</name>
</gene>
<dbReference type="InterPro" id="IPR022764">
    <property type="entry name" value="Peptidase_S54_rhomboid_dom"/>
</dbReference>
<accession>A0A7S1XK59</accession>
<dbReference type="Gene3D" id="1.20.1540.10">
    <property type="entry name" value="Rhomboid-like"/>
    <property type="match status" value="1"/>
</dbReference>
<feature type="transmembrane region" description="Helical" evidence="6">
    <location>
        <begin position="166"/>
        <end position="186"/>
    </location>
</feature>
<evidence type="ECO:0000259" key="7">
    <source>
        <dbReference type="Pfam" id="PF01694"/>
    </source>
</evidence>
<feature type="domain" description="Peptidase S54 rhomboid" evidence="7">
    <location>
        <begin position="234"/>
        <end position="387"/>
    </location>
</feature>
<dbReference type="PANTHER" id="PTHR45840">
    <property type="entry name" value="RHOMBOID-RELATED PROTEIN"/>
    <property type="match status" value="1"/>
</dbReference>
<keyword evidence="3 6" id="KW-0812">Transmembrane</keyword>
<feature type="transmembrane region" description="Helical" evidence="6">
    <location>
        <begin position="273"/>
        <end position="290"/>
    </location>
</feature>
<feature type="transmembrane region" description="Helical" evidence="6">
    <location>
        <begin position="340"/>
        <end position="357"/>
    </location>
</feature>
<feature type="transmembrane region" description="Helical" evidence="6">
    <location>
        <begin position="296"/>
        <end position="319"/>
    </location>
</feature>
<evidence type="ECO:0000256" key="5">
    <source>
        <dbReference type="ARBA" id="ARBA00023136"/>
    </source>
</evidence>
<comment type="similarity">
    <text evidence="2">Belongs to the peptidase S54 family.</text>
</comment>